<keyword evidence="8" id="KW-1133">Transmembrane helix</keyword>
<organism evidence="18 19">
    <name type="scientific">Limosa lapponica baueri</name>
    <dbReference type="NCBI Taxonomy" id="1758121"/>
    <lineage>
        <taxon>Eukaryota</taxon>
        <taxon>Metazoa</taxon>
        <taxon>Chordata</taxon>
        <taxon>Craniata</taxon>
        <taxon>Vertebrata</taxon>
        <taxon>Euteleostomi</taxon>
        <taxon>Archelosauria</taxon>
        <taxon>Archosauria</taxon>
        <taxon>Dinosauria</taxon>
        <taxon>Saurischia</taxon>
        <taxon>Theropoda</taxon>
        <taxon>Coelurosauria</taxon>
        <taxon>Aves</taxon>
        <taxon>Neognathae</taxon>
        <taxon>Neoaves</taxon>
        <taxon>Charadriiformes</taxon>
        <taxon>Scolopacidae</taxon>
        <taxon>Limosa</taxon>
    </lineage>
</organism>
<dbReference type="InterPro" id="IPR045913">
    <property type="entry name" value="TBC20/Gyp8-like"/>
</dbReference>
<dbReference type="CDD" id="cd11470">
    <property type="entry name" value="bHLH_TS_TCF15_paraxis"/>
    <property type="match status" value="1"/>
</dbReference>
<keyword evidence="3" id="KW-0343">GTPase activation</keyword>
<dbReference type="PROSITE" id="PS50011">
    <property type="entry name" value="PROTEIN_KINASE_DOM"/>
    <property type="match status" value="1"/>
</dbReference>
<dbReference type="InterPro" id="IPR011009">
    <property type="entry name" value="Kinase-like_dom_sf"/>
</dbReference>
<dbReference type="Pfam" id="PF00566">
    <property type="entry name" value="RabGAP-TBC"/>
    <property type="match status" value="1"/>
</dbReference>
<dbReference type="InterPro" id="IPR036638">
    <property type="entry name" value="HLH_DNA-bd_sf"/>
</dbReference>
<dbReference type="FunFam" id="3.30.200.20:FF:000088">
    <property type="entry name" value="Casein kinase II subunit alpha"/>
    <property type="match status" value="1"/>
</dbReference>
<keyword evidence="12" id="KW-0804">Transcription</keyword>
<gene>
    <name evidence="18" type="ORF">llap_15029</name>
</gene>
<dbReference type="Gene3D" id="1.10.472.80">
    <property type="entry name" value="Ypt/Rab-GAP domain of gyp1p, domain 3"/>
    <property type="match status" value="1"/>
</dbReference>
<evidence type="ECO:0000256" key="2">
    <source>
        <dbReference type="ARBA" id="ARBA00004141"/>
    </source>
</evidence>
<dbReference type="PANTHER" id="PTHR20913">
    <property type="entry name" value="TBC1 DOMAIN FAMILY MEMBER 20/GTPASE"/>
    <property type="match status" value="1"/>
</dbReference>
<keyword evidence="9" id="KW-0805">Transcription regulation</keyword>
<dbReference type="FunFam" id="4.10.280.10:FF:000010">
    <property type="entry name" value="Scleraxis bHLH transcription factor"/>
    <property type="match status" value="1"/>
</dbReference>
<dbReference type="GO" id="GO:0005634">
    <property type="term" value="C:nucleus"/>
    <property type="evidence" value="ECO:0007669"/>
    <property type="project" value="UniProtKB-SubCell"/>
</dbReference>
<feature type="domain" description="Rab-GAP TBC" evidence="16">
    <location>
        <begin position="395"/>
        <end position="581"/>
    </location>
</feature>
<evidence type="ECO:0000256" key="4">
    <source>
        <dbReference type="ARBA" id="ARBA00022473"/>
    </source>
</evidence>
<dbReference type="Gene3D" id="4.10.280.10">
    <property type="entry name" value="Helix-loop-helix DNA-binding domain"/>
    <property type="match status" value="1"/>
</dbReference>
<dbReference type="GO" id="GO:0005096">
    <property type="term" value="F:GTPase activator activity"/>
    <property type="evidence" value="ECO:0007669"/>
    <property type="project" value="UniProtKB-KW"/>
</dbReference>
<evidence type="ECO:0000256" key="10">
    <source>
        <dbReference type="ARBA" id="ARBA00023125"/>
    </source>
</evidence>
<dbReference type="SMART" id="SM00220">
    <property type="entry name" value="S_TKc"/>
    <property type="match status" value="1"/>
</dbReference>
<dbReference type="Gene3D" id="1.10.8.1310">
    <property type="match status" value="1"/>
</dbReference>
<evidence type="ECO:0000313" key="18">
    <source>
        <dbReference type="EMBL" id="PKU34667.1"/>
    </source>
</evidence>
<dbReference type="GO" id="GO:0046983">
    <property type="term" value="F:protein dimerization activity"/>
    <property type="evidence" value="ECO:0007669"/>
    <property type="project" value="InterPro"/>
</dbReference>
<keyword evidence="19" id="KW-1185">Reference proteome</keyword>
<keyword evidence="11" id="KW-0472">Membrane</keyword>
<dbReference type="InterPro" id="IPR011598">
    <property type="entry name" value="bHLH_dom"/>
</dbReference>
<dbReference type="EMBL" id="KZ508906">
    <property type="protein sequence ID" value="PKU34667.1"/>
    <property type="molecule type" value="Genomic_DNA"/>
</dbReference>
<dbReference type="Pfam" id="PF00069">
    <property type="entry name" value="Pkinase"/>
    <property type="match status" value="1"/>
</dbReference>
<name>A0A2I0TLI0_LIMLA</name>
<dbReference type="FunFam" id="1.10.8.1310:FF:000001">
    <property type="entry name" value="TBC1 domain family, member 20"/>
    <property type="match status" value="1"/>
</dbReference>
<dbReference type="GO" id="GO:0007030">
    <property type="term" value="P:Golgi organization"/>
    <property type="evidence" value="ECO:0007669"/>
    <property type="project" value="UniProtKB-ARBA"/>
</dbReference>
<dbReference type="SMART" id="SM00353">
    <property type="entry name" value="HLH"/>
    <property type="match status" value="1"/>
</dbReference>
<evidence type="ECO:0000256" key="12">
    <source>
        <dbReference type="ARBA" id="ARBA00023163"/>
    </source>
</evidence>
<keyword evidence="13" id="KW-0539">Nucleus</keyword>
<dbReference type="InterPro" id="IPR000719">
    <property type="entry name" value="Prot_kinase_dom"/>
</dbReference>
<reference evidence="19" key="1">
    <citation type="submission" date="2017-11" db="EMBL/GenBank/DDBJ databases">
        <authorList>
            <person name="Lima N.C."/>
            <person name="Parody-Merino A.M."/>
            <person name="Battley P.F."/>
            <person name="Fidler A.E."/>
            <person name="Prosdocimi F."/>
        </authorList>
    </citation>
    <scope>NUCLEOTIDE SEQUENCE [LARGE SCALE GENOMIC DNA]</scope>
</reference>
<evidence type="ECO:0000256" key="3">
    <source>
        <dbReference type="ARBA" id="ARBA00022468"/>
    </source>
</evidence>
<evidence type="ECO:0000256" key="7">
    <source>
        <dbReference type="ARBA" id="ARBA00022840"/>
    </source>
</evidence>
<evidence type="ECO:0000256" key="6">
    <source>
        <dbReference type="ARBA" id="ARBA00022741"/>
    </source>
</evidence>
<dbReference type="SUPFAM" id="SSF47459">
    <property type="entry name" value="HLH, helix-loop-helix DNA-binding domain"/>
    <property type="match status" value="1"/>
</dbReference>
<keyword evidence="6" id="KW-0547">Nucleotide-binding</keyword>
<keyword evidence="5" id="KW-0812">Transmembrane</keyword>
<evidence type="ECO:0000259" key="16">
    <source>
        <dbReference type="PROSITE" id="PS50086"/>
    </source>
</evidence>
<evidence type="ECO:0000256" key="13">
    <source>
        <dbReference type="ARBA" id="ARBA00023242"/>
    </source>
</evidence>
<dbReference type="SMART" id="SM00164">
    <property type="entry name" value="TBC"/>
    <property type="match status" value="1"/>
</dbReference>
<reference evidence="19" key="2">
    <citation type="submission" date="2017-12" db="EMBL/GenBank/DDBJ databases">
        <title>Genome sequence of the Bar-tailed Godwit (Limosa lapponica baueri).</title>
        <authorList>
            <person name="Lima N.C.B."/>
            <person name="Parody-Merino A.M."/>
            <person name="Battley P.F."/>
            <person name="Fidler A.E."/>
            <person name="Prosdocimi F."/>
        </authorList>
    </citation>
    <scope>NUCLEOTIDE SEQUENCE [LARGE SCALE GENOMIC DNA]</scope>
</reference>
<dbReference type="GO" id="GO:0006888">
    <property type="term" value="P:endoplasmic reticulum to Golgi vesicle-mediated transport"/>
    <property type="evidence" value="ECO:0007669"/>
    <property type="project" value="TreeGrafter"/>
</dbReference>
<dbReference type="SUPFAM" id="SSF47923">
    <property type="entry name" value="Ypt/Rab-GAP domain of gyp1p"/>
    <property type="match status" value="2"/>
</dbReference>
<keyword evidence="10" id="KW-0238">DNA-binding</keyword>
<accession>A0A2I0TLI0</accession>
<evidence type="ECO:0000259" key="15">
    <source>
        <dbReference type="PROSITE" id="PS50011"/>
    </source>
</evidence>
<evidence type="ECO:0000256" key="8">
    <source>
        <dbReference type="ARBA" id="ARBA00022989"/>
    </source>
</evidence>
<dbReference type="InterPro" id="IPR000195">
    <property type="entry name" value="Rab-GAP-TBC_dom"/>
</dbReference>
<feature type="domain" description="Protein kinase" evidence="15">
    <location>
        <begin position="119"/>
        <end position="489"/>
    </location>
</feature>
<proteinExistence type="predicted"/>
<dbReference type="PROSITE" id="PS50086">
    <property type="entry name" value="TBC_RABGAP"/>
    <property type="match status" value="1"/>
</dbReference>
<dbReference type="Gene3D" id="1.10.510.10">
    <property type="entry name" value="Transferase(Phosphotransferase) domain 1"/>
    <property type="match status" value="2"/>
</dbReference>
<dbReference type="PROSITE" id="PS50888">
    <property type="entry name" value="BHLH"/>
    <property type="match status" value="1"/>
</dbReference>
<dbReference type="FunFam" id="1.10.472.80:FF:000024">
    <property type="entry name" value="TBC1 domain family member 20"/>
    <property type="match status" value="1"/>
</dbReference>
<protein>
    <recommendedName>
        <fullName evidence="14">TBC1 domain family member 20</fullName>
    </recommendedName>
</protein>
<evidence type="ECO:0000256" key="1">
    <source>
        <dbReference type="ARBA" id="ARBA00004123"/>
    </source>
</evidence>
<dbReference type="SUPFAM" id="SSF56112">
    <property type="entry name" value="Protein kinase-like (PK-like)"/>
    <property type="match status" value="1"/>
</dbReference>
<dbReference type="Proteomes" id="UP000233556">
    <property type="component" value="Unassembled WGS sequence"/>
</dbReference>
<dbReference type="GO" id="GO:0004672">
    <property type="term" value="F:protein kinase activity"/>
    <property type="evidence" value="ECO:0007669"/>
    <property type="project" value="InterPro"/>
</dbReference>
<dbReference type="Gene3D" id="3.30.200.20">
    <property type="entry name" value="Phosphorylase Kinase, domain 1"/>
    <property type="match status" value="1"/>
</dbReference>
<dbReference type="GO" id="GO:0005524">
    <property type="term" value="F:ATP binding"/>
    <property type="evidence" value="ECO:0007669"/>
    <property type="project" value="UniProtKB-KW"/>
</dbReference>
<keyword evidence="4" id="KW-0217">Developmental protein</keyword>
<sequence>MAFTMLRPVAARVLYPDLSILSEDEENRSESDTSDQSFGCCEGAEARRKLPRKPGPMVMVKQRQAANARERDRTQSVNTAFTALRTLIPTEPVDRKLSKIETLRLASSYISHLANVLLLGEGCEDGQPCFSAIYGAKGDLDSKQPRSICTFCLSNQRKGSHFTGELCLTLLVFILQPVKKKKIKREIKILENLRGGPNIITLADIVKDPVSRTPALVFEHVNNTDFKQLYQTLTDYDIRFYMYEILKALDYCHSMGIMHRDVKPHNVMIDHEHRKLVRIAKVLGTEDLYDYIDKYNIELDPRFNDILGRHSRKRWERFVHSENQHLVSPEALDFLDKLLRYDHQSRLTAREAMEHPYFYFDSRKKRKVAEIYQALNSDPIDVAALRRMAISEGGLLTDEIRCKVWPKLLSVNTDDLPPLPGKELREDNKDYQQVLLDVRRSLRRFPPGMPDDQREGLQEELIDIILHVLKRNPQLHYYQGYHDIVVTFLLVVGDRLATALVEKLSTHHLRDFMDPTMDNTKHILNYLMPIIDQVNPEVHDFMQSAEVGTIFALSWLITWFGHVLSDFRHVVRLYDFFLACHPLMPIYFAAVIVLHREQEVLDCECDMASVHHLLSQIPQDLPYETLISRAGDLFVQFPPSELAREAAQQQAERTAASTFKDFELASVQQRPDTVLRQRFRERPRGEERTKSILTKPRTNRFVKLAVMGLTVALGAAALAVVKSALEWAPKFELQIFP</sequence>
<dbReference type="InterPro" id="IPR008271">
    <property type="entry name" value="Ser/Thr_kinase_AS"/>
</dbReference>
<evidence type="ECO:0000256" key="11">
    <source>
        <dbReference type="ARBA" id="ARBA00023136"/>
    </source>
</evidence>
<comment type="subcellular location">
    <subcellularLocation>
        <location evidence="2">Membrane</location>
        <topology evidence="2">Multi-pass membrane protein</topology>
    </subcellularLocation>
    <subcellularLocation>
        <location evidence="1">Nucleus</location>
    </subcellularLocation>
</comment>
<dbReference type="InterPro" id="IPR035969">
    <property type="entry name" value="Rab-GAP_TBC_sf"/>
</dbReference>
<evidence type="ECO:0000313" key="19">
    <source>
        <dbReference type="Proteomes" id="UP000233556"/>
    </source>
</evidence>
<evidence type="ECO:0000256" key="9">
    <source>
        <dbReference type="ARBA" id="ARBA00023015"/>
    </source>
</evidence>
<dbReference type="OrthoDB" id="206700at2759"/>
<dbReference type="PROSITE" id="PS00108">
    <property type="entry name" value="PROTEIN_KINASE_ST"/>
    <property type="match status" value="1"/>
</dbReference>
<dbReference type="Pfam" id="PF00010">
    <property type="entry name" value="HLH"/>
    <property type="match status" value="1"/>
</dbReference>
<evidence type="ECO:0000256" key="14">
    <source>
        <dbReference type="ARBA" id="ARBA00067516"/>
    </source>
</evidence>
<dbReference type="GO" id="GO:0005789">
    <property type="term" value="C:endoplasmic reticulum membrane"/>
    <property type="evidence" value="ECO:0007669"/>
    <property type="project" value="TreeGrafter"/>
</dbReference>
<dbReference type="GO" id="GO:0003677">
    <property type="term" value="F:DNA binding"/>
    <property type="evidence" value="ECO:0007669"/>
    <property type="project" value="UniProtKB-KW"/>
</dbReference>
<keyword evidence="7" id="KW-0067">ATP-binding</keyword>
<feature type="domain" description="BHLH" evidence="17">
    <location>
        <begin position="61"/>
        <end position="113"/>
    </location>
</feature>
<dbReference type="AlphaFoldDB" id="A0A2I0TLI0"/>
<evidence type="ECO:0000256" key="5">
    <source>
        <dbReference type="ARBA" id="ARBA00022692"/>
    </source>
</evidence>
<evidence type="ECO:0000259" key="17">
    <source>
        <dbReference type="PROSITE" id="PS50888"/>
    </source>
</evidence>
<dbReference type="PANTHER" id="PTHR20913:SF10">
    <property type="entry name" value="TBC1 DOMAIN FAMILY MEMBER 20"/>
    <property type="match status" value="1"/>
</dbReference>
<dbReference type="GO" id="GO:0016050">
    <property type="term" value="P:vesicle organization"/>
    <property type="evidence" value="ECO:0007669"/>
    <property type="project" value="UniProtKB-ARBA"/>
</dbReference>